<proteinExistence type="predicted"/>
<dbReference type="Pfam" id="PF00072">
    <property type="entry name" value="Response_reg"/>
    <property type="match status" value="1"/>
</dbReference>
<dbReference type="Pfam" id="PF13426">
    <property type="entry name" value="PAS_9"/>
    <property type="match status" value="1"/>
</dbReference>
<keyword evidence="1 2" id="KW-0597">Phosphoprotein</keyword>
<dbReference type="CDD" id="cd00130">
    <property type="entry name" value="PAS"/>
    <property type="match status" value="1"/>
</dbReference>
<dbReference type="PROSITE" id="PS50110">
    <property type="entry name" value="RESPONSE_REGULATORY"/>
    <property type="match status" value="1"/>
</dbReference>
<dbReference type="SUPFAM" id="SSF55785">
    <property type="entry name" value="PYP-like sensor domain (PAS domain)"/>
    <property type="match status" value="1"/>
</dbReference>
<evidence type="ECO:0000259" key="4">
    <source>
        <dbReference type="PROSITE" id="PS50112"/>
    </source>
</evidence>
<dbReference type="NCBIfam" id="TIGR00229">
    <property type="entry name" value="sensory_box"/>
    <property type="match status" value="1"/>
</dbReference>
<dbReference type="SUPFAM" id="SSF52172">
    <property type="entry name" value="CheY-like"/>
    <property type="match status" value="1"/>
</dbReference>
<accession>A0ABT3MAB2</accession>
<feature type="domain" description="Response regulatory" evidence="3">
    <location>
        <begin position="14"/>
        <end position="129"/>
    </location>
</feature>
<dbReference type="SMART" id="SM00091">
    <property type="entry name" value="PAS"/>
    <property type="match status" value="1"/>
</dbReference>
<dbReference type="InterPro" id="IPR035965">
    <property type="entry name" value="PAS-like_dom_sf"/>
</dbReference>
<dbReference type="InterPro" id="IPR001789">
    <property type="entry name" value="Sig_transdc_resp-reg_receiver"/>
</dbReference>
<keyword evidence="6" id="KW-1185">Reference proteome</keyword>
<dbReference type="SMART" id="SM00448">
    <property type="entry name" value="REC"/>
    <property type="match status" value="1"/>
</dbReference>
<dbReference type="PROSITE" id="PS50112">
    <property type="entry name" value="PAS"/>
    <property type="match status" value="1"/>
</dbReference>
<dbReference type="Proteomes" id="UP001208794">
    <property type="component" value="Unassembled WGS sequence"/>
</dbReference>
<name>A0ABT3MAB2_9LEPT</name>
<evidence type="ECO:0000256" key="2">
    <source>
        <dbReference type="PROSITE-ProRule" id="PRU00169"/>
    </source>
</evidence>
<dbReference type="PANTHER" id="PTHR44591">
    <property type="entry name" value="STRESS RESPONSE REGULATOR PROTEIN 1"/>
    <property type="match status" value="1"/>
</dbReference>
<evidence type="ECO:0000313" key="6">
    <source>
        <dbReference type="Proteomes" id="UP001208794"/>
    </source>
</evidence>
<dbReference type="Gene3D" id="3.40.50.2300">
    <property type="match status" value="1"/>
</dbReference>
<evidence type="ECO:0000256" key="1">
    <source>
        <dbReference type="ARBA" id="ARBA00022553"/>
    </source>
</evidence>
<evidence type="ECO:0000313" key="5">
    <source>
        <dbReference type="EMBL" id="MCW7505310.1"/>
    </source>
</evidence>
<feature type="domain" description="PAS" evidence="4">
    <location>
        <begin position="141"/>
        <end position="205"/>
    </location>
</feature>
<comment type="caution">
    <text evidence="5">The sequence shown here is derived from an EMBL/GenBank/DDBJ whole genome shotgun (WGS) entry which is preliminary data.</text>
</comment>
<dbReference type="InterPro" id="IPR000014">
    <property type="entry name" value="PAS"/>
</dbReference>
<dbReference type="InterPro" id="IPR011006">
    <property type="entry name" value="CheY-like_superfamily"/>
</dbReference>
<dbReference type="PANTHER" id="PTHR44591:SF3">
    <property type="entry name" value="RESPONSE REGULATORY DOMAIN-CONTAINING PROTEIN"/>
    <property type="match status" value="1"/>
</dbReference>
<feature type="modified residue" description="4-aspartylphosphate" evidence="2">
    <location>
        <position position="64"/>
    </location>
</feature>
<evidence type="ECO:0000259" key="3">
    <source>
        <dbReference type="PROSITE" id="PS50110"/>
    </source>
</evidence>
<reference evidence="5 6" key="1">
    <citation type="submission" date="2022-06" db="EMBL/GenBank/DDBJ databases">
        <title>Leptospira isolates from biofilms formed at urban environments.</title>
        <authorList>
            <person name="Ribeiro P.S."/>
            <person name="Sousa T."/>
            <person name="Carvalho N."/>
            <person name="Aburjaile F."/>
            <person name="Neves F."/>
            <person name="Oliveira D."/>
            <person name="Blanco L."/>
            <person name="Lima J."/>
            <person name="Costa F."/>
            <person name="Brenig B."/>
            <person name="Soares S."/>
            <person name="Ramos R."/>
            <person name="Goes-Neto A."/>
            <person name="Matiuzzi M."/>
            <person name="Azevedo V."/>
            <person name="Ristow P."/>
        </authorList>
    </citation>
    <scope>NUCLEOTIDE SEQUENCE [LARGE SCALE GENOMIC DNA]</scope>
    <source>
        <strain evidence="5 6">VSF14</strain>
    </source>
</reference>
<dbReference type="Gene3D" id="3.30.450.20">
    <property type="entry name" value="PAS domain"/>
    <property type="match status" value="1"/>
</dbReference>
<gene>
    <name evidence="5" type="ORF">ND855_14360</name>
</gene>
<protein>
    <submittedName>
        <fullName evidence="5">Response regulator</fullName>
    </submittedName>
</protein>
<dbReference type="EMBL" id="JAMQPR010000001">
    <property type="protein sequence ID" value="MCW7505310.1"/>
    <property type="molecule type" value="Genomic_DNA"/>
</dbReference>
<dbReference type="InterPro" id="IPR050595">
    <property type="entry name" value="Bact_response_regulator"/>
</dbReference>
<sequence>MTQTLMNDTNNQLKILLVEDEAIIALTEKRNLESYGYSVLWASSGEDAIELFKNDTSINIILMDINLGNGMEGTEAANIILKHKDIPLIFVSSHTEKEIVTKTEGITSYGYVVKSSTITVLDASIKMALKLFYANQKLKESEEKFMKAFQFCPTPMAIHDYTNRNVFIDCNPAFIAITGYKKEEIISKTALELGLYVFPEERETVLIQFQEQGYVKNFKNTFRTKTGKELIRFLSLSKILISNKEHIFSVQTESPIEYFDI</sequence>
<dbReference type="RefSeq" id="WP_265358896.1">
    <property type="nucleotide sequence ID" value="NZ_JAMQPR010000001.1"/>
</dbReference>
<organism evidence="5 6">
    <name type="scientific">Leptospira paudalimensis</name>
    <dbReference type="NCBI Taxonomy" id="2950024"/>
    <lineage>
        <taxon>Bacteria</taxon>
        <taxon>Pseudomonadati</taxon>
        <taxon>Spirochaetota</taxon>
        <taxon>Spirochaetia</taxon>
        <taxon>Leptospirales</taxon>
        <taxon>Leptospiraceae</taxon>
        <taxon>Leptospira</taxon>
    </lineage>
</organism>